<sequence>MRCRRRSSSCPAATVRKMETVITCVTSREYTASVRRYAEWAAARLSLPLEYLDQAEARKLHRTVLHDMIDREARTSLFVVGKARPVAPALSVHYWNLEGAIRVLRRPILRASRTFRAPLRFAVGFDGTPFGRRLLETVSNSALLAGLACRVMVAGRAKAAACNQLRWAELTLRDAGFQVAGQLLPDDSEAAICACIDEADIDLLVLAMPWEWGVKEFFLGSTLSLIRTCPVPVLIYPHSPVLLGRRHMP</sequence>
<name>A0A4Z0BQU4_9BURK</name>
<feature type="domain" description="UspA" evidence="1">
    <location>
        <begin position="165"/>
        <end position="237"/>
    </location>
</feature>
<comment type="caution">
    <text evidence="2">The sequence shown here is derived from an EMBL/GenBank/DDBJ whole genome shotgun (WGS) entry which is preliminary data.</text>
</comment>
<reference evidence="2 3" key="1">
    <citation type="submission" date="2019-03" db="EMBL/GenBank/DDBJ databases">
        <title>Ramlibacter henchirensis DSM 14656, whole genome shotgun sequence.</title>
        <authorList>
            <person name="Zhang X."/>
            <person name="Feng G."/>
            <person name="Zhu H."/>
        </authorList>
    </citation>
    <scope>NUCLEOTIDE SEQUENCE [LARGE SCALE GENOMIC DNA]</scope>
    <source>
        <strain evidence="2 3">DSM 14656</strain>
    </source>
</reference>
<protein>
    <submittedName>
        <fullName evidence="2">Universal stress protein</fullName>
    </submittedName>
</protein>
<dbReference type="InterPro" id="IPR006016">
    <property type="entry name" value="UspA"/>
</dbReference>
<evidence type="ECO:0000259" key="1">
    <source>
        <dbReference type="Pfam" id="PF00582"/>
    </source>
</evidence>
<dbReference type="Proteomes" id="UP000298180">
    <property type="component" value="Unassembled WGS sequence"/>
</dbReference>
<dbReference type="SUPFAM" id="SSF52402">
    <property type="entry name" value="Adenine nucleotide alpha hydrolases-like"/>
    <property type="match status" value="1"/>
</dbReference>
<gene>
    <name evidence="2" type="ORF">EZ313_19325</name>
</gene>
<proteinExistence type="predicted"/>
<dbReference type="OrthoDB" id="9804721at2"/>
<evidence type="ECO:0000313" key="2">
    <source>
        <dbReference type="EMBL" id="TFZ00608.1"/>
    </source>
</evidence>
<dbReference type="Pfam" id="PF00582">
    <property type="entry name" value="Usp"/>
    <property type="match status" value="1"/>
</dbReference>
<accession>A0A4Z0BQU4</accession>
<evidence type="ECO:0000313" key="3">
    <source>
        <dbReference type="Proteomes" id="UP000298180"/>
    </source>
</evidence>
<dbReference type="EMBL" id="SMLM01000003">
    <property type="protein sequence ID" value="TFZ00608.1"/>
    <property type="molecule type" value="Genomic_DNA"/>
</dbReference>
<keyword evidence="3" id="KW-1185">Reference proteome</keyword>
<organism evidence="2 3">
    <name type="scientific">Ramlibacter henchirensis</name>
    <dbReference type="NCBI Taxonomy" id="204072"/>
    <lineage>
        <taxon>Bacteria</taxon>
        <taxon>Pseudomonadati</taxon>
        <taxon>Pseudomonadota</taxon>
        <taxon>Betaproteobacteria</taxon>
        <taxon>Burkholderiales</taxon>
        <taxon>Comamonadaceae</taxon>
        <taxon>Ramlibacter</taxon>
    </lineage>
</organism>
<dbReference type="AlphaFoldDB" id="A0A4Z0BQU4"/>
<dbReference type="CDD" id="cd00293">
    <property type="entry name" value="USP-like"/>
    <property type="match status" value="1"/>
</dbReference>
<dbReference type="Gene3D" id="3.40.50.12370">
    <property type="match status" value="1"/>
</dbReference>